<gene>
    <name evidence="3" type="ORF">DEACI_1315</name>
    <name evidence="4" type="ORF">DEACI_3927</name>
</gene>
<feature type="transmembrane region" description="Helical" evidence="2">
    <location>
        <begin position="271"/>
        <end position="293"/>
    </location>
</feature>
<reference evidence="3" key="2">
    <citation type="submission" date="2020-01" db="EMBL/GenBank/DDBJ databases">
        <authorList>
            <person name="Hornung B."/>
        </authorList>
    </citation>
    <scope>NUCLEOTIDE SEQUENCE</scope>
    <source>
        <strain evidence="3">PacBioINE</strain>
    </source>
</reference>
<feature type="transmembrane region" description="Helical" evidence="2">
    <location>
        <begin position="21"/>
        <end position="44"/>
    </location>
</feature>
<dbReference type="Proteomes" id="UP001071230">
    <property type="component" value="Unassembled WGS sequence"/>
</dbReference>
<feature type="transmembrane region" description="Helical" evidence="2">
    <location>
        <begin position="113"/>
        <end position="138"/>
    </location>
</feature>
<feature type="transmembrane region" description="Helical" evidence="2">
    <location>
        <begin position="245"/>
        <end position="265"/>
    </location>
</feature>
<feature type="compositionally biased region" description="Polar residues" evidence="1">
    <location>
        <begin position="328"/>
        <end position="343"/>
    </location>
</feature>
<dbReference type="RefSeq" id="WP_240984303.1">
    <property type="nucleotide sequence ID" value="NZ_CDGJ01000132.1"/>
</dbReference>
<dbReference type="EMBL" id="LR746496">
    <property type="protein sequence ID" value="CAA7600662.1"/>
    <property type="molecule type" value="Genomic_DNA"/>
</dbReference>
<keyword evidence="2" id="KW-1133">Transmembrane helix</keyword>
<proteinExistence type="predicted"/>
<accession>A0A8S0WF46</accession>
<evidence type="ECO:0000313" key="5">
    <source>
        <dbReference type="Proteomes" id="UP001071230"/>
    </source>
</evidence>
<organism evidence="3">
    <name type="scientific">Acididesulfobacillus acetoxydans</name>
    <dbReference type="NCBI Taxonomy" id="1561005"/>
    <lineage>
        <taxon>Bacteria</taxon>
        <taxon>Bacillati</taxon>
        <taxon>Bacillota</taxon>
        <taxon>Clostridia</taxon>
        <taxon>Eubacteriales</taxon>
        <taxon>Peptococcaceae</taxon>
        <taxon>Acididesulfobacillus</taxon>
    </lineage>
</organism>
<feature type="compositionally biased region" description="Low complexity" evidence="1">
    <location>
        <begin position="344"/>
        <end position="362"/>
    </location>
</feature>
<reference evidence="4" key="1">
    <citation type="submission" date="2014-11" db="EMBL/GenBank/DDBJ databases">
        <authorList>
            <person name="Hornung B.V."/>
        </authorList>
    </citation>
    <scope>NUCLEOTIDE SEQUENCE</scope>
    <source>
        <strain evidence="4">INE</strain>
    </source>
</reference>
<feature type="transmembrane region" description="Helical" evidence="2">
    <location>
        <begin position="191"/>
        <end position="224"/>
    </location>
</feature>
<keyword evidence="2" id="KW-0472">Membrane</keyword>
<keyword evidence="5" id="KW-1185">Reference proteome</keyword>
<keyword evidence="2" id="KW-0812">Transmembrane</keyword>
<protein>
    <submittedName>
        <fullName evidence="3">Uncharacterized protein</fullName>
    </submittedName>
</protein>
<evidence type="ECO:0000256" key="1">
    <source>
        <dbReference type="SAM" id="MobiDB-lite"/>
    </source>
</evidence>
<feature type="compositionally biased region" description="Low complexity" evidence="1">
    <location>
        <begin position="387"/>
        <end position="398"/>
    </location>
</feature>
<sequence>MRWSERLKLTWQTFLRGAPALYLWFLIYVLLMAVVIVIFVFSLFHQAPTAIPSSAFLHRAPMFPGPYAPFPGGSLHGNFTYGGPMPFGPFGPFGAGLPFLQDPALVRPFLGRLAWSLLGLIIISLFTSAGFTAGTYQLTHKAFKGERPSFRDFRLRGTWRILGWNILLFLAQLIVAAIAVLGALLFHRIKILLALFLVVYLIALAALVIYLIPWLGTAKVYLLARREHSFWHTLRESFTFFRRHMAALWGYIGTALLILVVLLVLNRILPLLDVLVSLAITPFNMVLPMIWVLSLLKEEAGGSPADYGAPAAQAPVLSRSGEPGRLVSESTSTPNTLDTPNTQDVSDTSHTPDTPDTPATSDIPETPGTANQNPPRNPSTLNATDMPNTSSNPDTPTP</sequence>
<evidence type="ECO:0000313" key="4">
    <source>
        <dbReference type="EMBL" id="CEJ09443.1"/>
    </source>
</evidence>
<feature type="transmembrane region" description="Helical" evidence="2">
    <location>
        <begin position="159"/>
        <end position="185"/>
    </location>
</feature>
<dbReference type="AlphaFoldDB" id="A0A8S0WF46"/>
<evidence type="ECO:0000256" key="2">
    <source>
        <dbReference type="SAM" id="Phobius"/>
    </source>
</evidence>
<feature type="region of interest" description="Disordered" evidence="1">
    <location>
        <begin position="307"/>
        <end position="398"/>
    </location>
</feature>
<evidence type="ECO:0000313" key="3">
    <source>
        <dbReference type="EMBL" id="CAA7600662.1"/>
    </source>
</evidence>
<dbReference type="Proteomes" id="UP000836597">
    <property type="component" value="Chromosome"/>
</dbReference>
<dbReference type="KEGG" id="aacx:DEACI_1315"/>
<feature type="compositionally biased region" description="Polar residues" evidence="1">
    <location>
        <begin position="368"/>
        <end position="386"/>
    </location>
</feature>
<dbReference type="EMBL" id="CDGJ01000132">
    <property type="protein sequence ID" value="CEJ09443.1"/>
    <property type="molecule type" value="Genomic_DNA"/>
</dbReference>
<name>A0A8S0WF46_9FIRM</name>